<dbReference type="InterPro" id="IPR000477">
    <property type="entry name" value="RT_dom"/>
</dbReference>
<dbReference type="PANTHER" id="PTHR33116">
    <property type="entry name" value="REVERSE TRANSCRIPTASE ZINC-BINDING DOMAIN-CONTAINING PROTEIN-RELATED-RELATED"/>
    <property type="match status" value="1"/>
</dbReference>
<proteinExistence type="predicted"/>
<evidence type="ECO:0000256" key="2">
    <source>
        <dbReference type="SAM" id="Phobius"/>
    </source>
</evidence>
<keyword evidence="4" id="KW-0695">RNA-directed DNA polymerase</keyword>
<accession>A0A699H7P2</accession>
<dbReference type="Pfam" id="PF00078">
    <property type="entry name" value="RVT_1"/>
    <property type="match status" value="1"/>
</dbReference>
<dbReference type="PANTHER" id="PTHR33116:SF77">
    <property type="entry name" value="RNA-DIRECTED DNA POLYMERASE"/>
    <property type="match status" value="1"/>
</dbReference>
<evidence type="ECO:0000313" key="4">
    <source>
        <dbReference type="EMBL" id="GEX48982.1"/>
    </source>
</evidence>
<keyword evidence="2" id="KW-0812">Transmembrane</keyword>
<dbReference type="Gene3D" id="3.30.70.330">
    <property type="match status" value="1"/>
</dbReference>
<feature type="domain" description="RRM" evidence="3">
    <location>
        <begin position="53"/>
        <end position="135"/>
    </location>
</feature>
<feature type="transmembrane region" description="Helical" evidence="2">
    <location>
        <begin position="1378"/>
        <end position="1403"/>
    </location>
</feature>
<dbReference type="InterPro" id="IPR012677">
    <property type="entry name" value="Nucleotide-bd_a/b_plait_sf"/>
</dbReference>
<dbReference type="Pfam" id="PF00076">
    <property type="entry name" value="RRM_1"/>
    <property type="match status" value="1"/>
</dbReference>
<reference evidence="4" key="1">
    <citation type="journal article" date="2019" name="Sci. Rep.">
        <title>Draft genome of Tanacetum cinerariifolium, the natural source of mosquito coil.</title>
        <authorList>
            <person name="Yamashiro T."/>
            <person name="Shiraishi A."/>
            <person name="Satake H."/>
            <person name="Nakayama K."/>
        </authorList>
    </citation>
    <scope>NUCLEOTIDE SEQUENCE</scope>
</reference>
<keyword evidence="2" id="KW-0472">Membrane</keyword>
<keyword evidence="1" id="KW-0694">RNA-binding</keyword>
<dbReference type="CDD" id="cd00590">
    <property type="entry name" value="RRM_SF"/>
    <property type="match status" value="1"/>
</dbReference>
<dbReference type="GO" id="GO:0003723">
    <property type="term" value="F:RNA binding"/>
    <property type="evidence" value="ECO:0007669"/>
    <property type="project" value="UniProtKB-UniRule"/>
</dbReference>
<comment type="caution">
    <text evidence="4">The sequence shown here is derived from an EMBL/GenBank/DDBJ whole genome shotgun (WGS) entry which is preliminary data.</text>
</comment>
<organism evidence="4">
    <name type="scientific">Tanacetum cinerariifolium</name>
    <name type="common">Dalmatian daisy</name>
    <name type="synonym">Chrysanthemum cinerariifolium</name>
    <dbReference type="NCBI Taxonomy" id="118510"/>
    <lineage>
        <taxon>Eukaryota</taxon>
        <taxon>Viridiplantae</taxon>
        <taxon>Streptophyta</taxon>
        <taxon>Embryophyta</taxon>
        <taxon>Tracheophyta</taxon>
        <taxon>Spermatophyta</taxon>
        <taxon>Magnoliopsida</taxon>
        <taxon>eudicotyledons</taxon>
        <taxon>Gunneridae</taxon>
        <taxon>Pentapetalae</taxon>
        <taxon>asterids</taxon>
        <taxon>campanulids</taxon>
        <taxon>Asterales</taxon>
        <taxon>Asteraceae</taxon>
        <taxon>Asteroideae</taxon>
        <taxon>Anthemideae</taxon>
        <taxon>Anthemidinae</taxon>
        <taxon>Tanacetum</taxon>
    </lineage>
</organism>
<keyword evidence="4" id="KW-0548">Nucleotidyltransferase</keyword>
<evidence type="ECO:0000259" key="3">
    <source>
        <dbReference type="PROSITE" id="PS50102"/>
    </source>
</evidence>
<name>A0A699H7P2_TANCI</name>
<dbReference type="SUPFAM" id="SSF56219">
    <property type="entry name" value="DNase I-like"/>
    <property type="match status" value="1"/>
</dbReference>
<keyword evidence="4" id="KW-0808">Transferase</keyword>
<dbReference type="Gene3D" id="3.60.10.10">
    <property type="entry name" value="Endonuclease/exonuclease/phosphatase"/>
    <property type="match status" value="1"/>
</dbReference>
<dbReference type="SMART" id="SM00360">
    <property type="entry name" value="RRM"/>
    <property type="match status" value="1"/>
</dbReference>
<evidence type="ECO:0000256" key="1">
    <source>
        <dbReference type="PROSITE-ProRule" id="PRU00176"/>
    </source>
</evidence>
<dbReference type="CDD" id="cd01650">
    <property type="entry name" value="RT_nLTR_like"/>
    <property type="match status" value="1"/>
</dbReference>
<keyword evidence="2" id="KW-1133">Transmembrane helix</keyword>
<dbReference type="EMBL" id="BKCJ010111353">
    <property type="protein sequence ID" value="GEX48982.1"/>
    <property type="molecule type" value="Genomic_DNA"/>
</dbReference>
<dbReference type="InterPro" id="IPR035979">
    <property type="entry name" value="RBD_domain_sf"/>
</dbReference>
<gene>
    <name evidence="4" type="ORF">Tci_320957</name>
</gene>
<dbReference type="InterPro" id="IPR000504">
    <property type="entry name" value="RRM_dom"/>
</dbReference>
<dbReference type="PROSITE" id="PS50102">
    <property type="entry name" value="RRM"/>
    <property type="match status" value="1"/>
</dbReference>
<dbReference type="GO" id="GO:0003964">
    <property type="term" value="F:RNA-directed DNA polymerase activity"/>
    <property type="evidence" value="ECO:0007669"/>
    <property type="project" value="UniProtKB-KW"/>
</dbReference>
<dbReference type="InterPro" id="IPR036691">
    <property type="entry name" value="Endo/exonu/phosph_ase_sf"/>
</dbReference>
<dbReference type="SUPFAM" id="SSF54928">
    <property type="entry name" value="RNA-binding domain, RBD"/>
    <property type="match status" value="1"/>
</dbReference>
<protein>
    <submittedName>
        <fullName evidence="4">RNA-directed DNA polymerase, eukaryota</fullName>
    </submittedName>
</protein>
<feature type="transmembrane region" description="Helical" evidence="2">
    <location>
        <begin position="1415"/>
        <end position="1439"/>
    </location>
</feature>
<sequence>MGVALGQAYFGPSFFLVIHPIDEGFKVGSRLLRLSVSHRSFRTKEDQAMRISKLIFVTNFPDSFGPRDLWNLCQVYGKVVDVFVPNRKSKAGNRYAFVRFFKVDDMDWLIGNLCTLWVGRFHLYANAIRYERPSKPTPSVNNPSSHPQNHNVSDATAVKNTKSSNRSSDLGPPALVLDDTYVNDGDFSRHVMGRVKDLNSIPNLKMILTKEGFGEIKLSYLGGLWVMIKLSNEETKIELLQHTEANSWFHELQVATSDFVSEERIVWVDIVGIPLSVCLAENILETFKVIFKGQIYMVRTKEIFTWTPCFMEYKDTDYNSDDEDVLVGESDDEGEAEQHSEDPFGFYDLLKKPPNTTELESDPSLSHPPGFTPEMLQQEKHIDALDPIVSEPFSEFSTSFHSHKTLNGGSILDVLDDIIKIKKEWVKELNIKHRVNFLALHETKMDCISYMDVKFIWGNSNFQVVTSDSVGNSRGILCVWEQSIFKKDGVSVSDNFIALYGTWLPNNTKILIVVIYAPQSIALRRTLWEYISVLINRWNGETLVLGDFNEVRSEEERFGSIFNQSSARAFNQFIASSGLLEVKMKGYSFTWSHPSASKMSKLDRFLVSDGTFLAFLAITAVCLDQHLSDHRPIILHEIHTDFGPTPFCFYHSWFKQEGFDSMVEQAWHSFPHNDSNRLIRFKKKLQDLKKIIRVWIRDLNNSRVGVKNFIIDNMMAIDKDLDNGIISDDMLLNRLELSQKLYDLNHKRRAQLAIRGVFVNGIWHTEPSLVKDSFLDHFANRFKQPASTRLKLNMSLPNCLSSDQTDDLDRNITNDEIRAAVWDCGENKSPGANGYTFEFFRHFWELIGSDVCAAVNCFFERGLIGSVYKVVTKILANRLSTVISDLVSNTQSVFVKNRQILDGPFILNEALAWCKRKKKQALIFKVDFAKAYDSVRWDFLLDILHAFGFGSRWCTWIRGIFSSNMASILVNGSPTVEFLIFYGLKQGDPLAPLLFILVMETLHISVSRAVNDGVFKVTLGLKINVQKSQVLGVGVSSDIVNQGVLIIGCCVMHAPFKYLGVMVGDHMSRHSAWLNTIQKVRTRLSKGKVKTLSIGGRLTLLKSVLDAVPLYTMSIYKAPKGVLQEMEMIRNSFFNGADSADRKITWVAWDNVLDSKKHGGLGVSSYYALNRALLLKWVWCFLSQDGSLWSRVISAIYGSSIEYHPYNISSCWSSILREVQVLSSKGFDFLSHCKIHVGNGLNTKFWLDTWIMDLPLSIRFPRIYDLERIKEVSVAAKWEASSFDESFRRQVRDGVESQQWSELLSLLGTFIFSPSSDRWICDLNGDGMFRVKDIRSYLDDLFLPSSNEATRWVRYVPIKMFNTFSLDATWLNLSSKEFFVGGISIGLMFRRLSIGILGSLLFGCRVSLNLCWKEFLSRLGGLFGLSGTGLFLTCLLLGVR</sequence>